<dbReference type="Proteomes" id="UP000887159">
    <property type="component" value="Unassembled WGS sequence"/>
</dbReference>
<feature type="compositionally biased region" description="Polar residues" evidence="1">
    <location>
        <begin position="28"/>
        <end position="43"/>
    </location>
</feature>
<name>A0A8X6VY78_TRICX</name>
<feature type="region of interest" description="Disordered" evidence="1">
    <location>
        <begin position="20"/>
        <end position="44"/>
    </location>
</feature>
<dbReference type="EMBL" id="BMAU01021370">
    <property type="protein sequence ID" value="GFY24772.1"/>
    <property type="molecule type" value="Genomic_DNA"/>
</dbReference>
<sequence>MFANLHHNLCEYGSLRGNRLSEGGPRVTRNSQHGTRHVMSSSPVPLKTHRVEQRCTLNLSRAETSSRWCGVVVRRGGASSGIVHVT</sequence>
<evidence type="ECO:0000313" key="2">
    <source>
        <dbReference type="EMBL" id="GFY24772.1"/>
    </source>
</evidence>
<evidence type="ECO:0000256" key="1">
    <source>
        <dbReference type="SAM" id="MobiDB-lite"/>
    </source>
</evidence>
<dbReference type="AlphaFoldDB" id="A0A8X6VY78"/>
<evidence type="ECO:0000313" key="3">
    <source>
        <dbReference type="Proteomes" id="UP000887159"/>
    </source>
</evidence>
<proteinExistence type="predicted"/>
<keyword evidence="3" id="KW-1185">Reference proteome</keyword>
<accession>A0A8X6VY78</accession>
<comment type="caution">
    <text evidence="2">The sequence shown here is derived from an EMBL/GenBank/DDBJ whole genome shotgun (WGS) entry which is preliminary data.</text>
</comment>
<gene>
    <name evidence="2" type="primary">NCL1_24212</name>
    <name evidence="2" type="ORF">TNCV_2689631</name>
</gene>
<organism evidence="2 3">
    <name type="scientific">Trichonephila clavipes</name>
    <name type="common">Golden silk orbweaver</name>
    <name type="synonym">Nephila clavipes</name>
    <dbReference type="NCBI Taxonomy" id="2585209"/>
    <lineage>
        <taxon>Eukaryota</taxon>
        <taxon>Metazoa</taxon>
        <taxon>Ecdysozoa</taxon>
        <taxon>Arthropoda</taxon>
        <taxon>Chelicerata</taxon>
        <taxon>Arachnida</taxon>
        <taxon>Araneae</taxon>
        <taxon>Araneomorphae</taxon>
        <taxon>Entelegynae</taxon>
        <taxon>Araneoidea</taxon>
        <taxon>Nephilidae</taxon>
        <taxon>Trichonephila</taxon>
    </lineage>
</organism>
<protein>
    <submittedName>
        <fullName evidence="2">Uncharacterized protein</fullName>
    </submittedName>
</protein>
<reference evidence="2" key="1">
    <citation type="submission" date="2020-08" db="EMBL/GenBank/DDBJ databases">
        <title>Multicomponent nature underlies the extraordinary mechanical properties of spider dragline silk.</title>
        <authorList>
            <person name="Kono N."/>
            <person name="Nakamura H."/>
            <person name="Mori M."/>
            <person name="Yoshida Y."/>
            <person name="Ohtoshi R."/>
            <person name="Malay A.D."/>
            <person name="Moran D.A.P."/>
            <person name="Tomita M."/>
            <person name="Numata K."/>
            <person name="Arakawa K."/>
        </authorList>
    </citation>
    <scope>NUCLEOTIDE SEQUENCE</scope>
</reference>